<keyword evidence="11" id="KW-0472">Membrane</keyword>
<keyword evidence="12" id="KW-0139">CF(1)</keyword>
<evidence type="ECO:0000256" key="8">
    <source>
        <dbReference type="ARBA" id="ARBA00022781"/>
    </source>
</evidence>
<dbReference type="PANTHER" id="PTHR15184:SF82">
    <property type="entry name" value="ATP SYNTHASE SUBUNIT BETA, MITOCHONDRIAL"/>
    <property type="match status" value="1"/>
</dbReference>
<evidence type="ECO:0000256" key="5">
    <source>
        <dbReference type="ARBA" id="ARBA00019294"/>
    </source>
</evidence>
<dbReference type="InterPro" id="IPR050053">
    <property type="entry name" value="ATPase_alpha/beta_chains"/>
</dbReference>
<dbReference type="RefSeq" id="XP_048329920.1">
    <property type="nucleotide sequence ID" value="XM_048473963.2"/>
</dbReference>
<keyword evidence="9" id="KW-0067">ATP-binding</keyword>
<comment type="function">
    <text evidence="1">Mitochondrial membrane ATP synthase (F(1)F(0) ATP synthase or Complex V) produces ATP from ADP in the presence of a proton gradient across the membrane which is generated by electron transport complexes of the respiratory chain. F-type ATPases consist of two structural domains, F(1) - containing the extramembraneous catalytic core, and F(0) - containing the membrane proton channel, linked together by a central stalk and a peripheral stalk. During catalysis, ATP synthesis in the catalytic domain of F(1) is coupled via a rotary mechanism of the central stalk subunits to proton translocation. Subunits alpha and beta form the catalytic core in F(1). Rotation of the central stalk against the surrounding alpha(3)beta(3) subunits leads to hydrolysis of ATP in three separate catalytic sites on the beta subunits.</text>
</comment>
<keyword evidence="8" id="KW-0375">Hydrogen ion transport</keyword>
<evidence type="ECO:0000256" key="14">
    <source>
        <dbReference type="ARBA" id="ARBA00048383"/>
    </source>
</evidence>
<accession>A0ABM3IJT2</accession>
<gene>
    <name evidence="16" type="primary">LOC107418723</name>
</gene>
<dbReference type="SUPFAM" id="SSF52540">
    <property type="entry name" value="P-loop containing nucleoside triphosphate hydrolases"/>
    <property type="match status" value="1"/>
</dbReference>
<reference evidence="15" key="1">
    <citation type="submission" date="2025-05" db="UniProtKB">
        <authorList>
            <consortium name="RefSeq"/>
        </authorList>
    </citation>
    <scope>NUCLEOTIDE SEQUENCE [LARGE SCALE GENOMIC DNA]</scope>
</reference>
<name>A0ABM3IJT2_ZIZJJ</name>
<keyword evidence="7" id="KW-0547">Nucleotide-binding</keyword>
<organism evidence="15 16">
    <name type="scientific">Ziziphus jujuba</name>
    <name type="common">Chinese jujube</name>
    <name type="synonym">Ziziphus sativa</name>
    <dbReference type="NCBI Taxonomy" id="326968"/>
    <lineage>
        <taxon>Eukaryota</taxon>
        <taxon>Viridiplantae</taxon>
        <taxon>Streptophyta</taxon>
        <taxon>Embryophyta</taxon>
        <taxon>Tracheophyta</taxon>
        <taxon>Spermatophyta</taxon>
        <taxon>Magnoliopsida</taxon>
        <taxon>eudicotyledons</taxon>
        <taxon>Gunneridae</taxon>
        <taxon>Pentapetalae</taxon>
        <taxon>rosids</taxon>
        <taxon>fabids</taxon>
        <taxon>Rosales</taxon>
        <taxon>Rhamnaceae</taxon>
        <taxon>Paliureae</taxon>
        <taxon>Ziziphus</taxon>
    </lineage>
</organism>
<evidence type="ECO:0000256" key="9">
    <source>
        <dbReference type="ARBA" id="ARBA00022840"/>
    </source>
</evidence>
<protein>
    <recommendedName>
        <fullName evidence="5">ATP synthase subunit beta, mitochondrial</fullName>
        <ecNumber evidence="4">7.1.2.2</ecNumber>
    </recommendedName>
</protein>
<evidence type="ECO:0000256" key="3">
    <source>
        <dbReference type="ARBA" id="ARBA00011648"/>
    </source>
</evidence>
<dbReference type="Proteomes" id="UP001652623">
    <property type="component" value="Chromosome 2"/>
</dbReference>
<dbReference type="InterPro" id="IPR027417">
    <property type="entry name" value="P-loop_NTPase"/>
</dbReference>
<sequence length="211" mass="23432">MRNQKVLAFLFYLPKRHRVSDQTSHFLPEAPHITTMVPASLRGTTNSSFSPHAPHRLFPLTCRPRRPHLHLLGRFSTTVAVETVVDDRFDEGLPPIPTALEVLDKSIRYLLVGRPLTLGRIMNVIGEPLSLILSETGHFLPIHREAQAFVEQATERQILVTGIKVVDLLAPSQKGGKIGHFGVAAIGKMVLIMELINNIALVHGLLNQMVL</sequence>
<comment type="catalytic activity">
    <reaction evidence="14">
        <text>ATP + H2O + 4 H(+)(in) = ADP + phosphate + 5 H(+)(out)</text>
        <dbReference type="Rhea" id="RHEA:57720"/>
        <dbReference type="ChEBI" id="CHEBI:15377"/>
        <dbReference type="ChEBI" id="CHEBI:15378"/>
        <dbReference type="ChEBI" id="CHEBI:30616"/>
        <dbReference type="ChEBI" id="CHEBI:43474"/>
        <dbReference type="ChEBI" id="CHEBI:456216"/>
        <dbReference type="EC" id="7.1.2.2"/>
    </reaction>
</comment>
<evidence type="ECO:0000256" key="10">
    <source>
        <dbReference type="ARBA" id="ARBA00023065"/>
    </source>
</evidence>
<evidence type="ECO:0000256" key="1">
    <source>
        <dbReference type="ARBA" id="ARBA00003086"/>
    </source>
</evidence>
<dbReference type="Gene3D" id="3.40.50.12240">
    <property type="match status" value="1"/>
</dbReference>
<evidence type="ECO:0000256" key="4">
    <source>
        <dbReference type="ARBA" id="ARBA00012473"/>
    </source>
</evidence>
<evidence type="ECO:0000313" key="16">
    <source>
        <dbReference type="RefSeq" id="XP_048329920.1"/>
    </source>
</evidence>
<keyword evidence="15" id="KW-1185">Reference proteome</keyword>
<evidence type="ECO:0000256" key="12">
    <source>
        <dbReference type="ARBA" id="ARBA00023196"/>
    </source>
</evidence>
<dbReference type="EC" id="7.1.2.2" evidence="4"/>
<dbReference type="GeneID" id="107418723"/>
<comment type="subunit">
    <text evidence="3">F-type ATPases have 2 components, CF(1) - the catalytic core - and CF(0) - the membrane proton channel. CF(1) has five subunits: alpha(3), beta(3), gamma(1), delta(1), epsilon(1). CF(0) has three main subunits: a, b and c.</text>
</comment>
<reference evidence="16" key="2">
    <citation type="submission" date="2025-08" db="UniProtKB">
        <authorList>
            <consortium name="RefSeq"/>
        </authorList>
    </citation>
    <scope>IDENTIFICATION</scope>
    <source>
        <tissue evidence="16">Seedling</tissue>
    </source>
</reference>
<evidence type="ECO:0000313" key="15">
    <source>
        <dbReference type="Proteomes" id="UP001652623"/>
    </source>
</evidence>
<evidence type="ECO:0000256" key="13">
    <source>
        <dbReference type="ARBA" id="ARBA00023310"/>
    </source>
</evidence>
<evidence type="ECO:0000256" key="2">
    <source>
        <dbReference type="ARBA" id="ARBA00004273"/>
    </source>
</evidence>
<comment type="subcellular location">
    <subcellularLocation>
        <location evidence="2">Mitochondrion inner membrane</location>
    </subcellularLocation>
</comment>
<evidence type="ECO:0000256" key="11">
    <source>
        <dbReference type="ARBA" id="ARBA00023136"/>
    </source>
</evidence>
<evidence type="ECO:0000256" key="6">
    <source>
        <dbReference type="ARBA" id="ARBA00022448"/>
    </source>
</evidence>
<proteinExistence type="predicted"/>
<keyword evidence="6" id="KW-0813">Transport</keyword>
<keyword evidence="13" id="KW-0066">ATP synthesis</keyword>
<dbReference type="PANTHER" id="PTHR15184">
    <property type="entry name" value="ATP SYNTHASE"/>
    <property type="match status" value="1"/>
</dbReference>
<evidence type="ECO:0000256" key="7">
    <source>
        <dbReference type="ARBA" id="ARBA00022741"/>
    </source>
</evidence>
<keyword evidence="10" id="KW-0406">Ion transport</keyword>